<keyword evidence="1" id="KW-1133">Transmembrane helix</keyword>
<keyword evidence="3" id="KW-1185">Reference proteome</keyword>
<name>A0A2K8T5G4_9NOSO</name>
<geneLocation type="plasmid" evidence="3">
    <name>pnfsy01</name>
</geneLocation>
<dbReference type="AlphaFoldDB" id="A0A2K8T5G4"/>
<sequence>MNDVLVRRAKELSLGVVVVNFSLSSFLRAAGYLPMFITLLKKKPLVMIDRDSVEHL</sequence>
<keyword evidence="1" id="KW-0812">Transmembrane</keyword>
<dbReference type="EMBL" id="CP024786">
    <property type="protein sequence ID" value="AUB42944.1"/>
    <property type="molecule type" value="Genomic_DNA"/>
</dbReference>
<organism evidence="2 3">
    <name type="scientific">Nostoc flagelliforme CCNUN1</name>
    <dbReference type="NCBI Taxonomy" id="2038116"/>
    <lineage>
        <taxon>Bacteria</taxon>
        <taxon>Bacillati</taxon>
        <taxon>Cyanobacteriota</taxon>
        <taxon>Cyanophyceae</taxon>
        <taxon>Nostocales</taxon>
        <taxon>Nostocaceae</taxon>
        <taxon>Nostoc</taxon>
    </lineage>
</organism>
<reference evidence="2 3" key="1">
    <citation type="submission" date="2017-11" db="EMBL/GenBank/DDBJ databases">
        <title>Complete genome of a free-living desiccation-tolerant cyanobacterium and its photosynthetic adaptation to extreme terrestrial habitat.</title>
        <authorList>
            <person name="Shang J."/>
        </authorList>
    </citation>
    <scope>NUCLEOTIDE SEQUENCE [LARGE SCALE GENOMIC DNA]</scope>
    <source>
        <strain evidence="2 3">CCNUN1</strain>
        <plasmid evidence="3">pnfsy01</plasmid>
    </source>
</reference>
<gene>
    <name evidence="2" type="ORF">COO91_09098</name>
</gene>
<keyword evidence="1" id="KW-0472">Membrane</keyword>
<dbReference type="RefSeq" id="WP_157816856.1">
    <property type="nucleotide sequence ID" value="NZ_CAWNNC010000002.1"/>
</dbReference>
<evidence type="ECO:0000313" key="3">
    <source>
        <dbReference type="Proteomes" id="UP000232003"/>
    </source>
</evidence>
<accession>A0A2K8T5G4</accession>
<evidence type="ECO:0000256" key="1">
    <source>
        <dbReference type="SAM" id="Phobius"/>
    </source>
</evidence>
<feature type="transmembrane region" description="Helical" evidence="1">
    <location>
        <begin position="12"/>
        <end position="40"/>
    </location>
</feature>
<protein>
    <submittedName>
        <fullName evidence="2">Uncharacterized protein</fullName>
    </submittedName>
</protein>
<keyword evidence="2" id="KW-0614">Plasmid</keyword>
<evidence type="ECO:0000313" key="2">
    <source>
        <dbReference type="EMBL" id="AUB42944.1"/>
    </source>
</evidence>
<proteinExistence type="predicted"/>
<dbReference type="Proteomes" id="UP000232003">
    <property type="component" value="Plasmid pNFSY01"/>
</dbReference>
<dbReference type="KEGG" id="nfl:COO91_09098"/>